<accession>A0ABY9BR25</accession>
<keyword evidence="1" id="KW-1133">Transmembrane helix</keyword>
<evidence type="ECO:0000313" key="2">
    <source>
        <dbReference type="EMBL" id="WJZ85231.1"/>
    </source>
</evidence>
<evidence type="ECO:0000313" key="3">
    <source>
        <dbReference type="Proteomes" id="UP001227230"/>
    </source>
</evidence>
<proteinExistence type="predicted"/>
<protein>
    <submittedName>
        <fullName evidence="2">Uncharacterized protein</fullName>
    </submittedName>
</protein>
<gene>
    <name evidence="2" type="ORF">VitviT2T_004777</name>
</gene>
<dbReference type="PANTHER" id="PTHR31170">
    <property type="entry name" value="BNAC04G53230D PROTEIN"/>
    <property type="match status" value="1"/>
</dbReference>
<reference evidence="2 3" key="1">
    <citation type="journal article" date="2023" name="Hortic Res">
        <title>The complete reference genome for grapevine (Vitis vinifera L.) genetics and breeding.</title>
        <authorList>
            <person name="Shi X."/>
            <person name="Cao S."/>
            <person name="Wang X."/>
            <person name="Huang S."/>
            <person name="Wang Y."/>
            <person name="Liu Z."/>
            <person name="Liu W."/>
            <person name="Leng X."/>
            <person name="Peng Y."/>
            <person name="Wang N."/>
            <person name="Wang Y."/>
            <person name="Ma Z."/>
            <person name="Xu X."/>
            <person name="Zhang F."/>
            <person name="Xue H."/>
            <person name="Zhong H."/>
            <person name="Wang Y."/>
            <person name="Zhang K."/>
            <person name="Velt A."/>
            <person name="Avia K."/>
            <person name="Holtgrawe D."/>
            <person name="Grimplet J."/>
            <person name="Matus J.T."/>
            <person name="Ware D."/>
            <person name="Wu X."/>
            <person name="Wang H."/>
            <person name="Liu C."/>
            <person name="Fang Y."/>
            <person name="Rustenholz C."/>
            <person name="Cheng Z."/>
            <person name="Xiao H."/>
            <person name="Zhou Y."/>
        </authorList>
    </citation>
    <scope>NUCLEOTIDE SEQUENCE [LARGE SCALE GENOMIC DNA]</scope>
    <source>
        <strain evidence="3">cv. Pinot noir / PN40024</strain>
        <tissue evidence="2">Leaf</tissue>
    </source>
</reference>
<organism evidence="2 3">
    <name type="scientific">Vitis vinifera</name>
    <name type="common">Grape</name>
    <dbReference type="NCBI Taxonomy" id="29760"/>
    <lineage>
        <taxon>Eukaryota</taxon>
        <taxon>Viridiplantae</taxon>
        <taxon>Streptophyta</taxon>
        <taxon>Embryophyta</taxon>
        <taxon>Tracheophyta</taxon>
        <taxon>Spermatophyta</taxon>
        <taxon>Magnoliopsida</taxon>
        <taxon>eudicotyledons</taxon>
        <taxon>Gunneridae</taxon>
        <taxon>Pentapetalae</taxon>
        <taxon>rosids</taxon>
        <taxon>Vitales</taxon>
        <taxon>Vitaceae</taxon>
        <taxon>Viteae</taxon>
        <taxon>Vitis</taxon>
    </lineage>
</organism>
<dbReference type="PANTHER" id="PTHR31170:SF25">
    <property type="entry name" value="BNAA09G04570D PROTEIN"/>
    <property type="match status" value="1"/>
</dbReference>
<keyword evidence="1" id="KW-0812">Transmembrane</keyword>
<evidence type="ECO:0000256" key="1">
    <source>
        <dbReference type="SAM" id="Phobius"/>
    </source>
</evidence>
<feature type="transmembrane region" description="Helical" evidence="1">
    <location>
        <begin position="741"/>
        <end position="761"/>
    </location>
</feature>
<sequence>MEEHKLRYLQNFLSKSGKTLADCVEIISREEKRARDCYMESINMSSKEFVKMILLDGCFIVEVILGFSNCHTIKPDDRVYNKPWLLFDVRRDMTLLENQLPFFLLVTLYSLLPLPPEHQNHCYSFLLLSVEFFKDYLQIPEAKCSRDIMIEIEKKTSSTDGEVKHFVDLLVVCLQPSSPSPVEAFDFKLVIPTATQLREGGVRFQLHAQDKPLLDIEYSDGVLRIPSLILQEKCESLFRNLIAFEQCHSRAHAYITDYIYLMDHLINTTNDVNLLVRKRIISSHLGDSNAVKNLFNRLLIGAELWRDTFHFSGEAGKEGHGEMLKKSSKEVATSLQGMLEKLTPLSTTCCIYRVPQKLRKANMEAYTPRVVSIGPLHHGEEHLVAMEEHKLRYLQKFLSETRKTLEECVEIIYREEEKARGYYMESIKMSREEFVKMILVDACFIIEVILGFSSSHSIETGDRIYNKPRLFIDVRRDMTLLENQLPFFLLLSLYSLRAPPGPLPENQNDYAHYSFLLLSVKFFKDYLQMPEAKSSDEIVTEIKKKISSRHEIKHFVDLLIVCLQPSSSSLPPESKSFKFVIPTATYLREAGVRFKLGSKDKDNDKLLDLDYNNGVLKIPHLILQEKCESLFRNLIAYEECHDHAQTYITDYMYLMDHLINTTKDVNLLVRKGIISNHLGDNHAVKNLFNRLLIDTTTCKETFHFAGIYEKLNKYYDSPWNRWQATLRHDYFSSPWRGASTIAAVILLVLTLIQTVFTWMSVK</sequence>
<keyword evidence="1" id="KW-0472">Membrane</keyword>
<dbReference type="Pfam" id="PF03140">
    <property type="entry name" value="DUF247"/>
    <property type="match status" value="2"/>
</dbReference>
<keyword evidence="3" id="KW-1185">Reference proteome</keyword>
<dbReference type="EMBL" id="CP126651">
    <property type="protein sequence ID" value="WJZ85231.1"/>
    <property type="molecule type" value="Genomic_DNA"/>
</dbReference>
<dbReference type="InterPro" id="IPR004158">
    <property type="entry name" value="DUF247_pln"/>
</dbReference>
<dbReference type="Proteomes" id="UP001227230">
    <property type="component" value="Chromosome 4"/>
</dbReference>
<name>A0ABY9BR25_VITVI</name>